<evidence type="ECO:0000313" key="3">
    <source>
        <dbReference type="Proteomes" id="UP000444721"/>
    </source>
</evidence>
<dbReference type="GeneID" id="68111332"/>
<organism evidence="2 3">
    <name type="scientific">Naegleria fowleri</name>
    <name type="common">Brain eating amoeba</name>
    <dbReference type="NCBI Taxonomy" id="5763"/>
    <lineage>
        <taxon>Eukaryota</taxon>
        <taxon>Discoba</taxon>
        <taxon>Heterolobosea</taxon>
        <taxon>Tetramitia</taxon>
        <taxon>Eutetramitia</taxon>
        <taxon>Vahlkampfiidae</taxon>
        <taxon>Naegleria</taxon>
    </lineage>
</organism>
<accession>A0A6A5BV63</accession>
<keyword evidence="3" id="KW-1185">Reference proteome</keyword>
<gene>
    <name evidence="2" type="ORF">FDP41_004114</name>
</gene>
<dbReference type="RefSeq" id="XP_044561532.1">
    <property type="nucleotide sequence ID" value="XM_044707494.1"/>
</dbReference>
<name>A0A6A5BV63_NAEFO</name>
<protein>
    <submittedName>
        <fullName evidence="2">Uncharacterized protein</fullName>
    </submittedName>
</protein>
<comment type="caution">
    <text evidence="2">The sequence shown here is derived from an EMBL/GenBank/DDBJ whole genome shotgun (WGS) entry which is preliminary data.</text>
</comment>
<dbReference type="AlphaFoldDB" id="A0A6A5BV63"/>
<dbReference type="VEuPathDB" id="AmoebaDB:FDP41_004114"/>
<reference evidence="2 3" key="1">
    <citation type="journal article" date="2019" name="Sci. Rep.">
        <title>Nanopore sequencing improves the draft genome of the human pathogenic amoeba Naegleria fowleri.</title>
        <authorList>
            <person name="Liechti N."/>
            <person name="Schurch N."/>
            <person name="Bruggmann R."/>
            <person name="Wittwer M."/>
        </authorList>
    </citation>
    <scope>NUCLEOTIDE SEQUENCE [LARGE SCALE GENOMIC DNA]</scope>
    <source>
        <strain evidence="2 3">ATCC 30894</strain>
    </source>
</reference>
<dbReference type="Proteomes" id="UP000444721">
    <property type="component" value="Unassembled WGS sequence"/>
</dbReference>
<evidence type="ECO:0000256" key="1">
    <source>
        <dbReference type="SAM" id="Coils"/>
    </source>
</evidence>
<dbReference type="VEuPathDB" id="AmoebaDB:NfTy_068960"/>
<dbReference type="VEuPathDB" id="AmoebaDB:NF0087770"/>
<proteinExistence type="predicted"/>
<keyword evidence="1" id="KW-0175">Coiled coil</keyword>
<dbReference type="EMBL" id="VFQX01000036">
    <property type="protein sequence ID" value="KAF0976819.1"/>
    <property type="molecule type" value="Genomic_DNA"/>
</dbReference>
<dbReference type="OrthoDB" id="10433134at2759"/>
<evidence type="ECO:0000313" key="2">
    <source>
        <dbReference type="EMBL" id="KAF0976819.1"/>
    </source>
</evidence>
<sequence>MTNNISNFSSFLSSSSLKHSKEFNSTSDSLLINNGSVTNGQLTPTLPTHVFQDLDHLQSFVSSPLTSVPLEFPYEHPSVHPCLKLPFYQCMQKIVKLQETEPLHAQYYDHALHSLRWNNSYELLQSLLKLNEMEQHGKNFISPIVMISNADLKALQHDLRHLREELENLIRIMTAQNIVQPQQIGVKDYPNKVLNAPYSYGNMFFY</sequence>
<feature type="coiled-coil region" evidence="1">
    <location>
        <begin position="145"/>
        <end position="172"/>
    </location>
</feature>